<sequence length="383" mass="43558">MKWRKITLPCLMLMLSMTSTGCKMIDLFPDTKSIEYKSAGKAPALDVPPDLVQPAIDERYSIPELSSPGSTTFSSYSNERGVQQNTSSSSLLPSSFQNVHIERSGTQRWLVIPQSPEVVWPVIKEFWQELGFLIKTEVPEAGIMETDWAENRAKIPQDIIRSVLSTVLDSIYSTAERDKFRTRLERDESGNTEVYISHRGMIEVLEGGPLNRTIWQPRPADPDLEVEMLSRLMMRFGVEEQKAKLELTTSKNNTSIERAYIDQEGTALVLNEAFDRSWRRVGLALDRIGFTVEDRNREEGIYFVRYVDPDVDSKKKGDDKGILSNIMFWRSDDKDDAKAAKFRIQVHSSGANTCKVTFLNDDKSTVNPATSSRILKLLYEQLK</sequence>
<feature type="chain" id="PRO_5015145138" description="Beta-barrel assembly machine subunit BamC" evidence="2">
    <location>
        <begin position="22"/>
        <end position="383"/>
    </location>
</feature>
<keyword evidence="4" id="KW-1185">Reference proteome</keyword>
<dbReference type="Pfam" id="PF06804">
    <property type="entry name" value="Lipoprotein_18"/>
    <property type="match status" value="1"/>
</dbReference>
<comment type="caution">
    <text evidence="3">The sequence shown here is derived from an EMBL/GenBank/DDBJ whole genome shotgun (WGS) entry which is preliminary data.</text>
</comment>
<organism evidence="3 4">
    <name type="scientific">Nitrosomonas supralitoralis</name>
    <dbReference type="NCBI Taxonomy" id="2116706"/>
    <lineage>
        <taxon>Bacteria</taxon>
        <taxon>Pseudomonadati</taxon>
        <taxon>Pseudomonadota</taxon>
        <taxon>Betaproteobacteria</taxon>
        <taxon>Nitrosomonadales</taxon>
        <taxon>Nitrosomonadaceae</taxon>
        <taxon>Nitrosomonas</taxon>
    </lineage>
</organism>
<feature type="signal peptide" evidence="2">
    <location>
        <begin position="1"/>
        <end position="21"/>
    </location>
</feature>
<evidence type="ECO:0000313" key="3">
    <source>
        <dbReference type="EMBL" id="PSJ17420.1"/>
    </source>
</evidence>
<dbReference type="Proteomes" id="UP000241912">
    <property type="component" value="Unassembled WGS sequence"/>
</dbReference>
<evidence type="ECO:0000256" key="2">
    <source>
        <dbReference type="SAM" id="SignalP"/>
    </source>
</evidence>
<feature type="region of interest" description="Disordered" evidence="1">
    <location>
        <begin position="63"/>
        <end position="89"/>
    </location>
</feature>
<gene>
    <name evidence="3" type="ORF">C7H79_08410</name>
</gene>
<evidence type="ECO:0000256" key="1">
    <source>
        <dbReference type="SAM" id="MobiDB-lite"/>
    </source>
</evidence>
<feature type="compositionally biased region" description="Low complexity" evidence="1">
    <location>
        <begin position="66"/>
        <end position="77"/>
    </location>
</feature>
<dbReference type="OrthoDB" id="5291099at2"/>
<accession>A0A2P7NVC3</accession>
<evidence type="ECO:0000313" key="4">
    <source>
        <dbReference type="Proteomes" id="UP000241912"/>
    </source>
</evidence>
<dbReference type="Gene3D" id="3.30.310.170">
    <property type="entry name" value="Outer membrane protein assembly factor BamC"/>
    <property type="match status" value="1"/>
</dbReference>
<reference evidence="3 4" key="1">
    <citation type="submission" date="2018-03" db="EMBL/GenBank/DDBJ databases">
        <title>Draft genome of Nitrosomonas supralitoralis APG5.</title>
        <authorList>
            <person name="Urakawa H."/>
            <person name="Lopez J.V."/>
        </authorList>
    </citation>
    <scope>NUCLEOTIDE SEQUENCE [LARGE SCALE GENOMIC DNA]</scope>
    <source>
        <strain evidence="3 4">APG5</strain>
    </source>
</reference>
<evidence type="ECO:0008006" key="5">
    <source>
        <dbReference type="Google" id="ProtNLM"/>
    </source>
</evidence>
<name>A0A2P7NVC3_9PROT</name>
<dbReference type="RefSeq" id="WP_106706855.1">
    <property type="nucleotide sequence ID" value="NZ_PXXU01000021.1"/>
</dbReference>
<dbReference type="InterPro" id="IPR010653">
    <property type="entry name" value="NlpB/DapX"/>
</dbReference>
<dbReference type="InterPro" id="IPR042268">
    <property type="entry name" value="BamC_C"/>
</dbReference>
<proteinExistence type="predicted"/>
<dbReference type="AlphaFoldDB" id="A0A2P7NVC3"/>
<dbReference type="EMBL" id="PXXU01000021">
    <property type="protein sequence ID" value="PSJ17420.1"/>
    <property type="molecule type" value="Genomic_DNA"/>
</dbReference>
<dbReference type="PROSITE" id="PS51257">
    <property type="entry name" value="PROKAR_LIPOPROTEIN"/>
    <property type="match status" value="1"/>
</dbReference>
<keyword evidence="2" id="KW-0732">Signal</keyword>
<protein>
    <recommendedName>
        <fullName evidence="5">Beta-barrel assembly machine subunit BamC</fullName>
    </recommendedName>
</protein>